<dbReference type="Proteomes" id="UP000236990">
    <property type="component" value="Unassembled WGS sequence"/>
</dbReference>
<sequence>MQHDQEVISGRKPGYLKRVTHAKNQWTALVSPSPYATKAFRSAFQYEGPVIEKGYPRNDLFLRMTWKKRGKNS</sequence>
<dbReference type="EMBL" id="NKCZ01000100">
    <property type="protein sequence ID" value="POD85067.1"/>
    <property type="molecule type" value="Genomic_DNA"/>
</dbReference>
<evidence type="ECO:0000313" key="2">
    <source>
        <dbReference type="Proteomes" id="UP000236990"/>
    </source>
</evidence>
<organism evidence="1 2">
    <name type="scientific">Lactiplantibacillus plantarum subsp. plantarum</name>
    <dbReference type="NCBI Taxonomy" id="337330"/>
    <lineage>
        <taxon>Bacteria</taxon>
        <taxon>Bacillati</taxon>
        <taxon>Bacillota</taxon>
        <taxon>Bacilli</taxon>
        <taxon>Lactobacillales</taxon>
        <taxon>Lactobacillaceae</taxon>
        <taxon>Lactiplantibacillus</taxon>
    </lineage>
</organism>
<dbReference type="InterPro" id="IPR007554">
    <property type="entry name" value="Glycerophosphate_synth"/>
</dbReference>
<name>A0A2S3U6M7_LACPN</name>
<proteinExistence type="predicted"/>
<comment type="caution">
    <text evidence="1">The sequence shown here is derived from an EMBL/GenBank/DDBJ whole genome shotgun (WGS) entry which is preliminary data.</text>
</comment>
<evidence type="ECO:0000313" key="1">
    <source>
        <dbReference type="EMBL" id="POD85067.1"/>
    </source>
</evidence>
<dbReference type="EC" id="2.7.8.12" evidence="1"/>
<accession>A0A2S3U6M7</accession>
<keyword evidence="1" id="KW-0808">Transferase</keyword>
<dbReference type="InterPro" id="IPR043149">
    <property type="entry name" value="TagF_N"/>
</dbReference>
<reference evidence="1 2" key="1">
    <citation type="submission" date="2017-06" db="EMBL/GenBank/DDBJ databases">
        <title>Genome sequence of Lactobacillus plantarum subsp. plantarum strain SRCM101258.</title>
        <authorList>
            <person name="Cho S.H."/>
        </authorList>
    </citation>
    <scope>NUCLEOTIDE SEQUENCE [LARGE SCALE GENOMIC DNA]</scope>
    <source>
        <strain evidence="1 2">SRCM101258</strain>
    </source>
</reference>
<dbReference type="AlphaFoldDB" id="A0A2S3U6M7"/>
<protein>
    <submittedName>
        <fullName evidence="1">CDP-glycerol glycerophosphotransferase</fullName>
        <ecNumber evidence="1">2.7.8.12</ecNumber>
    </submittedName>
</protein>
<gene>
    <name evidence="1" type="ORF">S101258_01597</name>
</gene>
<dbReference type="GO" id="GO:0016020">
    <property type="term" value="C:membrane"/>
    <property type="evidence" value="ECO:0007669"/>
    <property type="project" value="InterPro"/>
</dbReference>
<dbReference type="Gene3D" id="3.40.50.11820">
    <property type="match status" value="1"/>
</dbReference>
<dbReference type="Pfam" id="PF04464">
    <property type="entry name" value="Glyphos_transf"/>
    <property type="match status" value="1"/>
</dbReference>
<dbReference type="GO" id="GO:0047355">
    <property type="term" value="F:CDP-glycerol glycerophosphotransferase activity"/>
    <property type="evidence" value="ECO:0007669"/>
    <property type="project" value="UniProtKB-EC"/>
</dbReference>